<reference evidence="4" key="1">
    <citation type="submission" date="2020-08" db="EMBL/GenBank/DDBJ databases">
        <title>Genome public.</title>
        <authorList>
            <person name="Liu C."/>
            <person name="Sun Q."/>
        </authorList>
    </citation>
    <scope>NUCLEOTIDE SEQUENCE</scope>
    <source>
        <strain evidence="4">BX1005</strain>
    </source>
</reference>
<sequence>MELDTLEIGKRIKERRKELRLTQLDIKEKTGISSGNMSDIERGNRLPAANTLLQLSEVLQCSIDYLLRGKSSISENPTTSPPTDLSPQEQDMLKLFRNISKDDQEELLMLAKMKYLRMQKAADSHTDAF</sequence>
<evidence type="ECO:0000313" key="5">
    <source>
        <dbReference type="Proteomes" id="UP000606720"/>
    </source>
</evidence>
<comment type="caution">
    <text evidence="4">The sequence shown here is derived from an EMBL/GenBank/DDBJ whole genome shotgun (WGS) entry which is preliminary data.</text>
</comment>
<keyword evidence="1" id="KW-0238">DNA-binding</keyword>
<evidence type="ECO:0000256" key="1">
    <source>
        <dbReference type="ARBA" id="ARBA00023125"/>
    </source>
</evidence>
<dbReference type="GO" id="GO:0003677">
    <property type="term" value="F:DNA binding"/>
    <property type="evidence" value="ECO:0007669"/>
    <property type="project" value="UniProtKB-KW"/>
</dbReference>
<feature type="compositionally biased region" description="Polar residues" evidence="2">
    <location>
        <begin position="71"/>
        <end position="89"/>
    </location>
</feature>
<dbReference type="RefSeq" id="WP_178051832.1">
    <property type="nucleotide sequence ID" value="NZ_JACOPH010000008.1"/>
</dbReference>
<dbReference type="Gene3D" id="1.10.260.40">
    <property type="entry name" value="lambda repressor-like DNA-binding domains"/>
    <property type="match status" value="1"/>
</dbReference>
<dbReference type="AlphaFoldDB" id="A0A923RTE9"/>
<gene>
    <name evidence="4" type="ORF">H8S17_10365</name>
</gene>
<evidence type="ECO:0000313" key="4">
    <source>
        <dbReference type="EMBL" id="MBC5714608.1"/>
    </source>
</evidence>
<dbReference type="PANTHER" id="PTHR46558">
    <property type="entry name" value="TRACRIPTIONAL REGULATORY PROTEIN-RELATED-RELATED"/>
    <property type="match status" value="1"/>
</dbReference>
<evidence type="ECO:0000256" key="2">
    <source>
        <dbReference type="SAM" id="MobiDB-lite"/>
    </source>
</evidence>
<dbReference type="SUPFAM" id="SSF47413">
    <property type="entry name" value="lambda repressor-like DNA-binding domains"/>
    <property type="match status" value="1"/>
</dbReference>
<dbReference type="InterPro" id="IPR010982">
    <property type="entry name" value="Lambda_DNA-bd_dom_sf"/>
</dbReference>
<dbReference type="PANTHER" id="PTHR46558:SF11">
    <property type="entry name" value="HTH-TYPE TRANSCRIPTIONAL REGULATOR XRE"/>
    <property type="match status" value="1"/>
</dbReference>
<accession>A0A923RTE9</accession>
<name>A0A923RTE9_9FIRM</name>
<feature type="domain" description="HTH cro/C1-type" evidence="3">
    <location>
        <begin position="12"/>
        <end position="66"/>
    </location>
</feature>
<dbReference type="InterPro" id="IPR001387">
    <property type="entry name" value="Cro/C1-type_HTH"/>
</dbReference>
<dbReference type="EMBL" id="JACOPH010000008">
    <property type="protein sequence ID" value="MBC5714608.1"/>
    <property type="molecule type" value="Genomic_DNA"/>
</dbReference>
<dbReference type="Pfam" id="PF12844">
    <property type="entry name" value="HTH_19"/>
    <property type="match status" value="1"/>
</dbReference>
<feature type="region of interest" description="Disordered" evidence="2">
    <location>
        <begin position="70"/>
        <end position="89"/>
    </location>
</feature>
<proteinExistence type="predicted"/>
<dbReference type="SMART" id="SM00530">
    <property type="entry name" value="HTH_XRE"/>
    <property type="match status" value="1"/>
</dbReference>
<dbReference type="CDD" id="cd00093">
    <property type="entry name" value="HTH_XRE"/>
    <property type="match status" value="1"/>
</dbReference>
<protein>
    <submittedName>
        <fullName evidence="4">Helix-turn-helix domain-containing protein</fullName>
    </submittedName>
</protein>
<evidence type="ECO:0000259" key="3">
    <source>
        <dbReference type="PROSITE" id="PS50943"/>
    </source>
</evidence>
<dbReference type="Proteomes" id="UP000606720">
    <property type="component" value="Unassembled WGS sequence"/>
</dbReference>
<dbReference type="PROSITE" id="PS50943">
    <property type="entry name" value="HTH_CROC1"/>
    <property type="match status" value="1"/>
</dbReference>
<organism evidence="4 5">
    <name type="scientific">Roseburia zhanii</name>
    <dbReference type="NCBI Taxonomy" id="2763064"/>
    <lineage>
        <taxon>Bacteria</taxon>
        <taxon>Bacillati</taxon>
        <taxon>Bacillota</taxon>
        <taxon>Clostridia</taxon>
        <taxon>Lachnospirales</taxon>
        <taxon>Lachnospiraceae</taxon>
        <taxon>Roseburia</taxon>
    </lineage>
</organism>
<keyword evidence="5" id="KW-1185">Reference proteome</keyword>